<evidence type="ECO:0000313" key="3">
    <source>
        <dbReference type="EMBL" id="SFV66213.1"/>
    </source>
</evidence>
<dbReference type="PANTHER" id="PTHR46401:SF2">
    <property type="entry name" value="GLYCOSYLTRANSFERASE WBBK-RELATED"/>
    <property type="match status" value="1"/>
</dbReference>
<dbReference type="GO" id="GO:0016757">
    <property type="term" value="F:glycosyltransferase activity"/>
    <property type="evidence" value="ECO:0007669"/>
    <property type="project" value="InterPro"/>
</dbReference>
<evidence type="ECO:0000256" key="1">
    <source>
        <dbReference type="ARBA" id="ARBA00022679"/>
    </source>
</evidence>
<dbReference type="GO" id="GO:0009103">
    <property type="term" value="P:lipopolysaccharide biosynthetic process"/>
    <property type="evidence" value="ECO:0007669"/>
    <property type="project" value="TreeGrafter"/>
</dbReference>
<evidence type="ECO:0000259" key="2">
    <source>
        <dbReference type="Pfam" id="PF00534"/>
    </source>
</evidence>
<sequence length="371" mass="43488">MQKLLYITDQDEYIDHSFIAPLFEIYLKKYIDIDILYFTDFKSDFSYRDAHRFVLPSCDKNILIQTLESHDILMSSYDFVMVRNDIILMEEILKEREKYGYKALYRFSYPKANFKLYADQIKEANTFFAPFWHHFKMQNKTAIINECDAFLPTSQRMHDTFLPEVSIPSIICPPAINPCMIYENEQHEEDEKRFFYTGTIDKTRQFEMILDAFEKVTDKNWKLFIATRNITYVENMLSTYPSLASHVSIYRANTKEKVLEGIAKADIGIALLPNIPVYNSSLPVKIFDYYASGLPCLMTHSPHTDSIFSDCETAWFCEFSIDEIAKKIEYLISQSKEEVIEIGAKGQEYLLESRNYEDISKRIAQKLGELS</sequence>
<dbReference type="Gene3D" id="3.40.50.2000">
    <property type="entry name" value="Glycogen Phosphorylase B"/>
    <property type="match status" value="1"/>
</dbReference>
<dbReference type="EMBL" id="FPHE01000150">
    <property type="protein sequence ID" value="SFV66213.1"/>
    <property type="molecule type" value="Genomic_DNA"/>
</dbReference>
<keyword evidence="1" id="KW-0808">Transferase</keyword>
<reference evidence="3" key="1">
    <citation type="submission" date="2016-10" db="EMBL/GenBank/DDBJ databases">
        <authorList>
            <person name="de Groot N.N."/>
        </authorList>
    </citation>
    <scope>NUCLEOTIDE SEQUENCE</scope>
</reference>
<dbReference type="AlphaFoldDB" id="A0A1W1CKI1"/>
<gene>
    <name evidence="3" type="ORF">MNB_SV-12-1075</name>
</gene>
<feature type="domain" description="Glycosyl transferase family 1" evidence="2">
    <location>
        <begin position="185"/>
        <end position="337"/>
    </location>
</feature>
<protein>
    <recommendedName>
        <fullName evidence="2">Glycosyl transferase family 1 domain-containing protein</fullName>
    </recommendedName>
</protein>
<dbReference type="SUPFAM" id="SSF53756">
    <property type="entry name" value="UDP-Glycosyltransferase/glycogen phosphorylase"/>
    <property type="match status" value="1"/>
</dbReference>
<organism evidence="3">
    <name type="scientific">hydrothermal vent metagenome</name>
    <dbReference type="NCBI Taxonomy" id="652676"/>
    <lineage>
        <taxon>unclassified sequences</taxon>
        <taxon>metagenomes</taxon>
        <taxon>ecological metagenomes</taxon>
    </lineage>
</organism>
<dbReference type="Pfam" id="PF00534">
    <property type="entry name" value="Glycos_transf_1"/>
    <property type="match status" value="1"/>
</dbReference>
<dbReference type="InterPro" id="IPR001296">
    <property type="entry name" value="Glyco_trans_1"/>
</dbReference>
<dbReference type="PANTHER" id="PTHR46401">
    <property type="entry name" value="GLYCOSYLTRANSFERASE WBBK-RELATED"/>
    <property type="match status" value="1"/>
</dbReference>
<accession>A0A1W1CKI1</accession>
<name>A0A1W1CKI1_9ZZZZ</name>
<proteinExistence type="predicted"/>